<dbReference type="HOGENOM" id="CLU_2638990_0_0_1"/>
<keyword evidence="2" id="KW-1185">Reference proteome</keyword>
<reference evidence="2" key="2">
    <citation type="submission" date="2015-01" db="EMBL/GenBank/DDBJ databases">
        <title>Evolutionary Origins and Diversification of the Mycorrhizal Mutualists.</title>
        <authorList>
            <consortium name="DOE Joint Genome Institute"/>
            <consortium name="Mycorrhizal Genomics Consortium"/>
            <person name="Kohler A."/>
            <person name="Kuo A."/>
            <person name="Nagy L.G."/>
            <person name="Floudas D."/>
            <person name="Copeland A."/>
            <person name="Barry K.W."/>
            <person name="Cichocki N."/>
            <person name="Veneault-Fourrey C."/>
            <person name="LaButti K."/>
            <person name="Lindquist E.A."/>
            <person name="Lipzen A."/>
            <person name="Lundell T."/>
            <person name="Morin E."/>
            <person name="Murat C."/>
            <person name="Riley R."/>
            <person name="Ohm R."/>
            <person name="Sun H."/>
            <person name="Tunlid A."/>
            <person name="Henrissat B."/>
            <person name="Grigoriev I.V."/>
            <person name="Hibbett D.S."/>
            <person name="Martin F."/>
        </authorList>
    </citation>
    <scope>NUCLEOTIDE SEQUENCE [LARGE SCALE GENOMIC DNA]</scope>
    <source>
        <strain evidence="2">441</strain>
    </source>
</reference>
<dbReference type="Proteomes" id="UP000054018">
    <property type="component" value="Unassembled WGS sequence"/>
</dbReference>
<reference evidence="1 2" key="1">
    <citation type="submission" date="2014-04" db="EMBL/GenBank/DDBJ databases">
        <authorList>
            <consortium name="DOE Joint Genome Institute"/>
            <person name="Kuo A."/>
            <person name="Kohler A."/>
            <person name="Costa M.D."/>
            <person name="Nagy L.G."/>
            <person name="Floudas D."/>
            <person name="Copeland A."/>
            <person name="Barry K.W."/>
            <person name="Cichocki N."/>
            <person name="Veneault-Fourrey C."/>
            <person name="LaButti K."/>
            <person name="Lindquist E.A."/>
            <person name="Lipzen A."/>
            <person name="Lundell T."/>
            <person name="Morin E."/>
            <person name="Murat C."/>
            <person name="Sun H."/>
            <person name="Tunlid A."/>
            <person name="Henrissat B."/>
            <person name="Grigoriev I.V."/>
            <person name="Hibbett D.S."/>
            <person name="Martin F."/>
            <person name="Nordberg H.P."/>
            <person name="Cantor M.N."/>
            <person name="Hua S.X."/>
        </authorList>
    </citation>
    <scope>NUCLEOTIDE SEQUENCE [LARGE SCALE GENOMIC DNA]</scope>
    <source>
        <strain evidence="1 2">441</strain>
    </source>
</reference>
<sequence length="77" mass="8455">MRLSIHVPSLLTKLRRLLSSHSPGPPLLHRLCSLLQGLESVAYNDGCAYDRYALISACWSRALLGACLNVDSNGILY</sequence>
<name>A0A0C9ZBY5_9AGAM</name>
<gene>
    <name evidence="1" type="ORF">PISMIDRAFT_685211</name>
</gene>
<evidence type="ECO:0000313" key="1">
    <source>
        <dbReference type="EMBL" id="KIK17463.1"/>
    </source>
</evidence>
<protein>
    <submittedName>
        <fullName evidence="1">Uncharacterized protein</fullName>
    </submittedName>
</protein>
<dbReference type="AlphaFoldDB" id="A0A0C9ZBY5"/>
<evidence type="ECO:0000313" key="2">
    <source>
        <dbReference type="Proteomes" id="UP000054018"/>
    </source>
</evidence>
<proteinExistence type="predicted"/>
<dbReference type="EMBL" id="KN833826">
    <property type="protein sequence ID" value="KIK17463.1"/>
    <property type="molecule type" value="Genomic_DNA"/>
</dbReference>
<accession>A0A0C9ZBY5</accession>
<organism evidence="1 2">
    <name type="scientific">Pisolithus microcarpus 441</name>
    <dbReference type="NCBI Taxonomy" id="765257"/>
    <lineage>
        <taxon>Eukaryota</taxon>
        <taxon>Fungi</taxon>
        <taxon>Dikarya</taxon>
        <taxon>Basidiomycota</taxon>
        <taxon>Agaricomycotina</taxon>
        <taxon>Agaricomycetes</taxon>
        <taxon>Agaricomycetidae</taxon>
        <taxon>Boletales</taxon>
        <taxon>Sclerodermatineae</taxon>
        <taxon>Pisolithaceae</taxon>
        <taxon>Pisolithus</taxon>
    </lineage>
</organism>